<dbReference type="PANTHER" id="PTHR34824">
    <property type="entry name" value="HEAT-INDUCIBLE TRANSCRIPTION REPRESSOR HRCA"/>
    <property type="match status" value="1"/>
</dbReference>
<keyword evidence="1" id="KW-0678">Repressor</keyword>
<dbReference type="GO" id="GO:0045892">
    <property type="term" value="P:negative regulation of DNA-templated transcription"/>
    <property type="evidence" value="ECO:0007669"/>
    <property type="project" value="TreeGrafter"/>
</dbReference>
<proteinExistence type="predicted"/>
<dbReference type="EMBL" id="PCWN01000008">
    <property type="protein sequence ID" value="PIR03862.1"/>
    <property type="molecule type" value="Genomic_DNA"/>
</dbReference>
<evidence type="ECO:0000259" key="5">
    <source>
        <dbReference type="Pfam" id="PF01628"/>
    </source>
</evidence>
<reference evidence="6 7" key="1">
    <citation type="submission" date="2017-09" db="EMBL/GenBank/DDBJ databases">
        <title>Depth-based differentiation of microbial function through sediment-hosted aquifers and enrichment of novel symbionts in the deep terrestrial subsurface.</title>
        <authorList>
            <person name="Probst A.J."/>
            <person name="Ladd B."/>
            <person name="Jarett J.K."/>
            <person name="Geller-Mcgrath D.E."/>
            <person name="Sieber C.M."/>
            <person name="Emerson J.B."/>
            <person name="Anantharaman K."/>
            <person name="Thomas B.C."/>
            <person name="Malmstrom R."/>
            <person name="Stieglmeier M."/>
            <person name="Klingl A."/>
            <person name="Woyke T."/>
            <person name="Ryan C.M."/>
            <person name="Banfield J.F."/>
        </authorList>
    </citation>
    <scope>NUCLEOTIDE SEQUENCE [LARGE SCALE GENOMIC DNA]</scope>
    <source>
        <strain evidence="6">CG11_big_fil_rev_8_21_14_0_20_39_34</strain>
    </source>
</reference>
<name>A0A2H0N4N9_9BACT</name>
<dbReference type="SUPFAM" id="SSF46785">
    <property type="entry name" value="Winged helix' DNA-binding domain"/>
    <property type="match status" value="1"/>
</dbReference>
<dbReference type="SUPFAM" id="SSF55781">
    <property type="entry name" value="GAF domain-like"/>
    <property type="match status" value="1"/>
</dbReference>
<keyword evidence="4" id="KW-0804">Transcription</keyword>
<dbReference type="Gene3D" id="3.30.450.40">
    <property type="match status" value="1"/>
</dbReference>
<evidence type="ECO:0000256" key="2">
    <source>
        <dbReference type="ARBA" id="ARBA00023015"/>
    </source>
</evidence>
<dbReference type="Gene3D" id="1.10.10.10">
    <property type="entry name" value="Winged helix-like DNA-binding domain superfamily/Winged helix DNA-binding domain"/>
    <property type="match status" value="1"/>
</dbReference>
<dbReference type="InterPro" id="IPR036388">
    <property type="entry name" value="WH-like_DNA-bd_sf"/>
</dbReference>
<evidence type="ECO:0000256" key="4">
    <source>
        <dbReference type="ARBA" id="ARBA00023163"/>
    </source>
</evidence>
<accession>A0A2H0N4N9</accession>
<keyword evidence="3" id="KW-0346">Stress response</keyword>
<dbReference type="PANTHER" id="PTHR34824:SF1">
    <property type="entry name" value="HEAT-INDUCIBLE TRANSCRIPTION REPRESSOR HRCA"/>
    <property type="match status" value="1"/>
</dbReference>
<evidence type="ECO:0000313" key="6">
    <source>
        <dbReference type="EMBL" id="PIR03862.1"/>
    </source>
</evidence>
<keyword evidence="2" id="KW-0805">Transcription regulation</keyword>
<organism evidence="6 7">
    <name type="scientific">Candidatus Magasanikbacteria bacterium CG11_big_fil_rev_8_21_14_0_20_39_34</name>
    <dbReference type="NCBI Taxonomy" id="1974653"/>
    <lineage>
        <taxon>Bacteria</taxon>
        <taxon>Candidatus Magasanikiibacteriota</taxon>
    </lineage>
</organism>
<dbReference type="GO" id="GO:0003677">
    <property type="term" value="F:DNA binding"/>
    <property type="evidence" value="ECO:0007669"/>
    <property type="project" value="InterPro"/>
</dbReference>
<dbReference type="InterPro" id="IPR036390">
    <property type="entry name" value="WH_DNA-bd_sf"/>
</dbReference>
<protein>
    <recommendedName>
        <fullName evidence="5">Heat-inducible transcription repressor HrcA C-terminal domain-containing protein</fullName>
    </recommendedName>
</protein>
<gene>
    <name evidence="6" type="ORF">COV59_04315</name>
</gene>
<evidence type="ECO:0000256" key="1">
    <source>
        <dbReference type="ARBA" id="ARBA00022491"/>
    </source>
</evidence>
<dbReference type="Proteomes" id="UP000229600">
    <property type="component" value="Unassembled WGS sequence"/>
</dbReference>
<sequence>MTERQEAILMFVIESYINTVEPIGSSFLSENSDFDVSGATIRNELRALEEMGYLTHPHTSAGRIPTELGYKYYVEHLDLGEEITKDTHNLFDTSLVVSQEPKEKIKAFAKFSAEFAGNAVIVSFGKNSLYYTGISNLFSQPEFQNYAYTLNVSSVFDECESRIPEVYEQIAKNEIKVFIGSENPFGGECSSIVTRFGNEHLFILLGPMRMRYKNNIKLISKIHDLMH</sequence>
<dbReference type="InterPro" id="IPR029016">
    <property type="entry name" value="GAF-like_dom_sf"/>
</dbReference>
<dbReference type="InterPro" id="IPR021153">
    <property type="entry name" value="HrcA_C"/>
</dbReference>
<comment type="caution">
    <text evidence="6">The sequence shown here is derived from an EMBL/GenBank/DDBJ whole genome shotgun (WGS) entry which is preliminary data.</text>
</comment>
<evidence type="ECO:0000313" key="7">
    <source>
        <dbReference type="Proteomes" id="UP000229600"/>
    </source>
</evidence>
<dbReference type="InterPro" id="IPR002571">
    <property type="entry name" value="HrcA"/>
</dbReference>
<evidence type="ECO:0000256" key="3">
    <source>
        <dbReference type="ARBA" id="ARBA00023016"/>
    </source>
</evidence>
<dbReference type="AlphaFoldDB" id="A0A2H0N4N9"/>
<feature type="domain" description="Heat-inducible transcription repressor HrcA C-terminal" evidence="5">
    <location>
        <begin position="100"/>
        <end position="216"/>
    </location>
</feature>
<dbReference type="Pfam" id="PF01628">
    <property type="entry name" value="HrcA"/>
    <property type="match status" value="1"/>
</dbReference>